<feature type="coiled-coil region" evidence="1">
    <location>
        <begin position="52"/>
        <end position="79"/>
    </location>
</feature>
<name>A0ABT2SZJ9_9FIRM</name>
<keyword evidence="1" id="KW-0175">Coiled coil</keyword>
<evidence type="ECO:0000313" key="4">
    <source>
        <dbReference type="Proteomes" id="UP001652432"/>
    </source>
</evidence>
<gene>
    <name evidence="3" type="ORF">OCV77_02710</name>
</gene>
<proteinExistence type="predicted"/>
<dbReference type="RefSeq" id="WP_262573138.1">
    <property type="nucleotide sequence ID" value="NZ_JAOQKJ010000002.1"/>
</dbReference>
<evidence type="ECO:0000256" key="2">
    <source>
        <dbReference type="SAM" id="Phobius"/>
    </source>
</evidence>
<sequence>MDETRDELLQRIAEQTKKQVFYARISAICGGILTMAVVIALLILVPSLLKTIHQVNGVAAEAEETLAQAQDALAGVDEMTDAVTSMSENMDTFVTENAVSIEQVMKKLETIDFEGLNGAIKDLGDVVEPMAKFFGKFKK</sequence>
<feature type="transmembrane region" description="Helical" evidence="2">
    <location>
        <begin position="21"/>
        <end position="45"/>
    </location>
</feature>
<keyword evidence="2" id="KW-0812">Transmembrane</keyword>
<protein>
    <recommendedName>
        <fullName evidence="5">DUF948 domain-containing protein</fullName>
    </recommendedName>
</protein>
<evidence type="ECO:0000256" key="1">
    <source>
        <dbReference type="SAM" id="Coils"/>
    </source>
</evidence>
<dbReference type="Proteomes" id="UP001652432">
    <property type="component" value="Unassembled WGS sequence"/>
</dbReference>
<evidence type="ECO:0008006" key="5">
    <source>
        <dbReference type="Google" id="ProtNLM"/>
    </source>
</evidence>
<keyword evidence="2" id="KW-0472">Membrane</keyword>
<dbReference type="EMBL" id="JAOQKJ010000002">
    <property type="protein sequence ID" value="MCU6743423.1"/>
    <property type="molecule type" value="Genomic_DNA"/>
</dbReference>
<keyword evidence="4" id="KW-1185">Reference proteome</keyword>
<organism evidence="3 4">
    <name type="scientific">Suilimivivens aceti</name>
    <dbReference type="NCBI Taxonomy" id="2981774"/>
    <lineage>
        <taxon>Bacteria</taxon>
        <taxon>Bacillati</taxon>
        <taxon>Bacillota</taxon>
        <taxon>Clostridia</taxon>
        <taxon>Lachnospirales</taxon>
        <taxon>Lachnospiraceae</taxon>
        <taxon>Suilimivivens</taxon>
    </lineage>
</organism>
<evidence type="ECO:0000313" key="3">
    <source>
        <dbReference type="EMBL" id="MCU6743423.1"/>
    </source>
</evidence>
<keyword evidence="2" id="KW-1133">Transmembrane helix</keyword>
<comment type="caution">
    <text evidence="3">The sequence shown here is derived from an EMBL/GenBank/DDBJ whole genome shotgun (WGS) entry which is preliminary data.</text>
</comment>
<reference evidence="3 4" key="1">
    <citation type="journal article" date="2021" name="ISME Commun">
        <title>Automated analysis of genomic sequences facilitates high-throughput and comprehensive description of bacteria.</title>
        <authorList>
            <person name="Hitch T.C.A."/>
        </authorList>
    </citation>
    <scope>NUCLEOTIDE SEQUENCE [LARGE SCALE GENOMIC DNA]</scope>
    <source>
        <strain evidence="3 4">Sanger_18</strain>
    </source>
</reference>
<accession>A0ABT2SZJ9</accession>